<gene>
    <name evidence="1" type="ORF">QFC19_000431</name>
</gene>
<protein>
    <submittedName>
        <fullName evidence="1">Uncharacterized protein</fullName>
    </submittedName>
</protein>
<evidence type="ECO:0000313" key="2">
    <source>
        <dbReference type="Proteomes" id="UP001241377"/>
    </source>
</evidence>
<keyword evidence="2" id="KW-1185">Reference proteome</keyword>
<sequence length="544" mass="59347">MAWRDIDTYPVATYQGQGGGQWWDPPEEEEDGYAAATGGIGRGMFVPPAQQQQPLPPTENEDSAAASVVPYQSILNCFTLSHLNSTNRPLLIRHLPSLPVTLGAHSRDPTTLSPSAGSAFAPPLRSRSRDRAHTFRSVSEAEQWRAQQLERRRGVDPRFDWNAWPRTVGWRLRGEAEESTLAMGRGRDVFDPLAHPPFIPTASSSPSTTRRDSFEDDDPVVRPRSGRRRRMSAEEVQRIRERSEGTSKGDGGVVVGSAQPLEMTLDGRQAPTRPRRHRTPRKRVKFAKDLENPSTAPTILSRYFPYVVWAEGYEAEEAKRVREKEEQERQQQQQQGAGVGSGTGRQRSKYNPRVEGNPRRYTRQQQQGTSVVPEIPYISEYATSTTMFSLPGLSGLGFGSSSSAVAVANNNSNKLLPDGGTTNAGDGTSIITRAPSIPAHRAKTPTKPALLRPAVRMGMMARMGRAVGGVARNAWDALRGATVGAVVAGGGEAAEKEKEKEEEKGTLIATATASAGEKSDVAAEIGQFGSSYLCTAPYVRIERC</sequence>
<name>A0ACC2WP52_9TREE</name>
<dbReference type="Proteomes" id="UP001241377">
    <property type="component" value="Unassembled WGS sequence"/>
</dbReference>
<organism evidence="1 2">
    <name type="scientific">Naganishia cerealis</name>
    <dbReference type="NCBI Taxonomy" id="610337"/>
    <lineage>
        <taxon>Eukaryota</taxon>
        <taxon>Fungi</taxon>
        <taxon>Dikarya</taxon>
        <taxon>Basidiomycota</taxon>
        <taxon>Agaricomycotina</taxon>
        <taxon>Tremellomycetes</taxon>
        <taxon>Filobasidiales</taxon>
        <taxon>Filobasidiaceae</taxon>
        <taxon>Naganishia</taxon>
    </lineage>
</organism>
<evidence type="ECO:0000313" key="1">
    <source>
        <dbReference type="EMBL" id="KAJ9112876.1"/>
    </source>
</evidence>
<proteinExistence type="predicted"/>
<reference evidence="1" key="1">
    <citation type="submission" date="2023-04" db="EMBL/GenBank/DDBJ databases">
        <title>Draft Genome sequencing of Naganishia species isolated from polar environments using Oxford Nanopore Technology.</title>
        <authorList>
            <person name="Leo P."/>
            <person name="Venkateswaran K."/>
        </authorList>
    </citation>
    <scope>NUCLEOTIDE SEQUENCE</scope>
    <source>
        <strain evidence="1">MNA-CCFEE 5261</strain>
    </source>
</reference>
<accession>A0ACC2WP52</accession>
<dbReference type="EMBL" id="JASBWR010000003">
    <property type="protein sequence ID" value="KAJ9112876.1"/>
    <property type="molecule type" value="Genomic_DNA"/>
</dbReference>
<comment type="caution">
    <text evidence="1">The sequence shown here is derived from an EMBL/GenBank/DDBJ whole genome shotgun (WGS) entry which is preliminary data.</text>
</comment>